<keyword evidence="3" id="KW-1185">Reference proteome</keyword>
<feature type="compositionally biased region" description="Basic and acidic residues" evidence="1">
    <location>
        <begin position="125"/>
        <end position="143"/>
    </location>
</feature>
<organism evidence="2 3">
    <name type="scientific">Pisolithus microcarpus 441</name>
    <dbReference type="NCBI Taxonomy" id="765257"/>
    <lineage>
        <taxon>Eukaryota</taxon>
        <taxon>Fungi</taxon>
        <taxon>Dikarya</taxon>
        <taxon>Basidiomycota</taxon>
        <taxon>Agaricomycotina</taxon>
        <taxon>Agaricomycetes</taxon>
        <taxon>Agaricomycetidae</taxon>
        <taxon>Boletales</taxon>
        <taxon>Sclerodermatineae</taxon>
        <taxon>Pisolithaceae</taxon>
        <taxon>Pisolithus</taxon>
    </lineage>
</organism>
<protein>
    <submittedName>
        <fullName evidence="2">Unplaced genomic scaffold scaffold_47, whole genome shotgun sequence</fullName>
    </submittedName>
</protein>
<dbReference type="AlphaFoldDB" id="A0A0C9ZAR5"/>
<proteinExistence type="predicted"/>
<feature type="region of interest" description="Disordered" evidence="1">
    <location>
        <begin position="1"/>
        <end position="42"/>
    </location>
</feature>
<dbReference type="EMBL" id="KN833731">
    <property type="protein sequence ID" value="KIK23019.1"/>
    <property type="molecule type" value="Genomic_DNA"/>
</dbReference>
<dbReference type="HOGENOM" id="CLU_1422190_0_0_1"/>
<gene>
    <name evidence="2" type="ORF">PISMIDRAFT_470954</name>
</gene>
<reference evidence="3" key="2">
    <citation type="submission" date="2015-01" db="EMBL/GenBank/DDBJ databases">
        <title>Evolutionary Origins and Diversification of the Mycorrhizal Mutualists.</title>
        <authorList>
            <consortium name="DOE Joint Genome Institute"/>
            <consortium name="Mycorrhizal Genomics Consortium"/>
            <person name="Kohler A."/>
            <person name="Kuo A."/>
            <person name="Nagy L.G."/>
            <person name="Floudas D."/>
            <person name="Copeland A."/>
            <person name="Barry K.W."/>
            <person name="Cichocki N."/>
            <person name="Veneault-Fourrey C."/>
            <person name="LaButti K."/>
            <person name="Lindquist E.A."/>
            <person name="Lipzen A."/>
            <person name="Lundell T."/>
            <person name="Morin E."/>
            <person name="Murat C."/>
            <person name="Riley R."/>
            <person name="Ohm R."/>
            <person name="Sun H."/>
            <person name="Tunlid A."/>
            <person name="Henrissat B."/>
            <person name="Grigoriev I.V."/>
            <person name="Hibbett D.S."/>
            <person name="Martin F."/>
        </authorList>
    </citation>
    <scope>NUCLEOTIDE SEQUENCE [LARGE SCALE GENOMIC DNA]</scope>
    <source>
        <strain evidence="3">441</strain>
    </source>
</reference>
<name>A0A0C9ZAR5_9AGAM</name>
<feature type="region of interest" description="Disordered" evidence="1">
    <location>
        <begin position="125"/>
        <end position="191"/>
    </location>
</feature>
<dbReference type="Proteomes" id="UP000054018">
    <property type="component" value="Unassembled WGS sequence"/>
</dbReference>
<dbReference type="OrthoDB" id="2688687at2759"/>
<sequence length="191" mass="21099">MSSPQTQSSVARPLLFGTRSFSSPLRCPPVRQPPKHATENNNYSDGLEYVISRCTSPTPYSLPPTKTSNLSFLRISHAVSGHLRLQSNSSTTLSGAKQSPPSSGRMSFIRVLHWLVPCISSSRHDHLDNGASEKRTESDRPLRDSSLPEAKLSEKMLGGQGVIHKDAQKEQSSPLSLARLETIEEREEEYT</sequence>
<feature type="compositionally biased region" description="Polar residues" evidence="1">
    <location>
        <begin position="1"/>
        <end position="10"/>
    </location>
</feature>
<reference evidence="2 3" key="1">
    <citation type="submission" date="2014-04" db="EMBL/GenBank/DDBJ databases">
        <authorList>
            <consortium name="DOE Joint Genome Institute"/>
            <person name="Kuo A."/>
            <person name="Kohler A."/>
            <person name="Costa M.D."/>
            <person name="Nagy L.G."/>
            <person name="Floudas D."/>
            <person name="Copeland A."/>
            <person name="Barry K.W."/>
            <person name="Cichocki N."/>
            <person name="Veneault-Fourrey C."/>
            <person name="LaButti K."/>
            <person name="Lindquist E.A."/>
            <person name="Lipzen A."/>
            <person name="Lundell T."/>
            <person name="Morin E."/>
            <person name="Murat C."/>
            <person name="Sun H."/>
            <person name="Tunlid A."/>
            <person name="Henrissat B."/>
            <person name="Grigoriev I.V."/>
            <person name="Hibbett D.S."/>
            <person name="Martin F."/>
            <person name="Nordberg H.P."/>
            <person name="Cantor M.N."/>
            <person name="Hua S.X."/>
        </authorList>
    </citation>
    <scope>NUCLEOTIDE SEQUENCE [LARGE SCALE GENOMIC DNA]</scope>
    <source>
        <strain evidence="2 3">441</strain>
    </source>
</reference>
<evidence type="ECO:0000256" key="1">
    <source>
        <dbReference type="SAM" id="MobiDB-lite"/>
    </source>
</evidence>
<evidence type="ECO:0000313" key="3">
    <source>
        <dbReference type="Proteomes" id="UP000054018"/>
    </source>
</evidence>
<accession>A0A0C9ZAR5</accession>
<evidence type="ECO:0000313" key="2">
    <source>
        <dbReference type="EMBL" id="KIK23019.1"/>
    </source>
</evidence>